<keyword evidence="5" id="KW-1185">Reference proteome</keyword>
<sequence>MDKDSAHMVNASKVPMLKLGEYELWRMRMEHYIQMIDYSLWEVTENGNAPPITKVVEGVETTIAPTTAEEKTQKRLELKARSTLLMGIPNEHQLKFNSIKDAKLLLRAVEKSSEVLDQTFDRLQKLISQLDIHGESMSREDVNQKFLRSLTNNINGAVNTAHGATTASTQATTVNSTTIDNLSDVVICAFFASQPNCPQLDNEDLQQIHPNDLEEIDLRWQIVMLTMRASRFLKNNGRKFYVNGIETIGFDKSKSDQAEEGPTNFALMAYTSTSSNSEVSIDSNYSSSCLENVKILKEQNEQLVKDLRTSKLNAIAYKIVKAKASADKPKVVRKNFGPILIEDRISDSEDEAVSKPKIEKKTIKPSFAKIEFCKSKEQGNPQQDLQEKGVIDSGCSRHIIGNMSYLTDFEEIDGGYVAFGGNPKGGKIIGRVNDESHVLLKVPRKNNMYSVGLKNIVPKGGLTCLFAKATSDESKLWHRRLGHINFKTMNKLVKGNLVRGLPSKLFENNQTCVACQKGKQHRASSTKDETNSILKSFITGVENLIDQRVKVIRCDNGTEFKNKEMNQFCERKVSEDTPNIEESGPNWLFDIDALTKSMNYKPVVAGNQSNANACTKACDDVGKAKMEIIPGKYYILLPLWTVDPPFSQNSKSSPNAGFKPSRDDEKKVDEDPIKDSESIDLKKDDNVKSTNNVNAASINEVNAVGGKTSIKLPDDPNMHALEDIAYSDDDDEDVGAEADMNNLSPIPTTRIHKDYPVKQIIGDLNLAPQTRRMTKIWKNMRLYMKSFYNSSYKKLTLVDLPNEKRAIGTKWVFRNKKDEKRIVIRNKARLVAQGYTQEEGIDYDEVFAPVARIEAIRLFLAYALFKDFVVYQMDVKSAFLYGKIEEEVYVCQPPRFEDPNFPNRVYKVEKALYGLHQAPRAWYETLSTYLLDNGFQRGKIEKTWFTRREKGDILLVQVYVDDIIFGSTKKSLCTEFEKMMHKKFQMSSMGELTFFLGLQVMQKEDGIFISQDKYVTEILKKFGFTDVKTASTPMETHKPLFKDENGEDIDEHMYRSMIGSLMYLTSSRPDIMFAVCACARYQVNPKVSHLHAVKRIFRYLKGQPKLGLWYPKDSPFDLVAYTDSDYAGASLDRKSTTGEAEYVAASNCCGQVLWIQNQLLDYGYNFMHTKIYIDNESTICIVKNPVFHSKTKHIEIRHHFIRDSNEKKLIQMVKIHTDKNVVDLLTKAFDCLSPKKTAWNEFSSNIASAIICLATNQKFNFSKMVFDGMTRNLDSLSTKFLMYPRFLQVFLDKQLDKVPSHNAIFSAPCHTKKVFANMKRSVKDLSGKSGEPIKPVANEVVLKERGDSLERAATTASSLEAEQVSGNILKTRSKARLNEPNPQGTGSGSGPRRQDTMGDTIAQTRFENMSKTSNDSLLAGVNTPRSDKDSMKLKELMEFCTKLQQRVLDLENTKTAQAQEITSLKLRVKKSARMISSDEASLGDQEDASKQGRKINDIDKDAEITLVDETQRRYGDDLMFDTVSTADPVTTASVEVTTASATTTTADDLTLAQTLMEIRSARPKAKGIVFREQGESTTITTRPQQEPLKDKGKGIMEEPEKPTKRKDQIRHDEEVAQRLQAQMQAELEEEDRLLFVQLLKARKKHFAAIRAKEKRNKPPTKAQKRNTMSTYLKNMAGYKHNQLKNKSFDDMQKLFDKSIKRVNTFVDMDTKLVEGSEKRAGEELMRESAKKQKGHDNTEEAKLKDCMEDLETLWRLVKAKHGYTRPNEGYERVLWGDLKIIFEPHVEDAVWRNLQGNKVLVWKLFDPYGTSNKDYDSFLKAELGYQNPERLKKAIAAQPKMYHGEKLYSTKLKIDSPDSEKTLEDAE</sequence>
<dbReference type="SUPFAM" id="SSF56672">
    <property type="entry name" value="DNA/RNA polymerases"/>
    <property type="match status" value="1"/>
</dbReference>
<evidence type="ECO:0000259" key="2">
    <source>
        <dbReference type="Pfam" id="PF07727"/>
    </source>
</evidence>
<feature type="compositionally biased region" description="Basic and acidic residues" evidence="1">
    <location>
        <begin position="660"/>
        <end position="686"/>
    </location>
</feature>
<dbReference type="InterPro" id="IPR043502">
    <property type="entry name" value="DNA/RNA_pol_sf"/>
</dbReference>
<feature type="region of interest" description="Disordered" evidence="1">
    <location>
        <begin position="1717"/>
        <end position="1739"/>
    </location>
</feature>
<dbReference type="Proteomes" id="UP001151760">
    <property type="component" value="Unassembled WGS sequence"/>
</dbReference>
<gene>
    <name evidence="4" type="ORF">Tco_1111409</name>
</gene>
<feature type="compositionally biased region" description="Polar residues" evidence="1">
    <location>
        <begin position="1354"/>
        <end position="1370"/>
    </location>
</feature>
<feature type="compositionally biased region" description="Polar residues" evidence="1">
    <location>
        <begin position="1575"/>
        <end position="1584"/>
    </location>
</feature>
<feature type="domain" description="GAG-pre-integrase" evidence="3">
    <location>
        <begin position="449"/>
        <end position="520"/>
    </location>
</feature>
<reference evidence="4" key="1">
    <citation type="journal article" date="2022" name="Int. J. Mol. Sci.">
        <title>Draft Genome of Tanacetum Coccineum: Genomic Comparison of Closely Related Tanacetum-Family Plants.</title>
        <authorList>
            <person name="Yamashiro T."/>
            <person name="Shiraishi A."/>
            <person name="Nakayama K."/>
            <person name="Satake H."/>
        </authorList>
    </citation>
    <scope>NUCLEOTIDE SEQUENCE</scope>
</reference>
<dbReference type="Pfam" id="PF07727">
    <property type="entry name" value="RVT_2"/>
    <property type="match status" value="1"/>
</dbReference>
<dbReference type="PANTHER" id="PTHR11439:SF495">
    <property type="entry name" value="REVERSE TRANSCRIPTASE, RNA-DEPENDENT DNA POLYMERASE-RELATED"/>
    <property type="match status" value="1"/>
</dbReference>
<feature type="region of interest" description="Disordered" evidence="1">
    <location>
        <begin position="648"/>
        <end position="686"/>
    </location>
</feature>
<feature type="region of interest" description="Disordered" evidence="1">
    <location>
        <begin position="1352"/>
        <end position="1427"/>
    </location>
</feature>
<feature type="domain" description="Reverse transcriptase Ty1/copia-type" evidence="2">
    <location>
        <begin position="793"/>
        <end position="1035"/>
    </location>
</feature>
<evidence type="ECO:0000313" key="5">
    <source>
        <dbReference type="Proteomes" id="UP001151760"/>
    </source>
</evidence>
<protein>
    <submittedName>
        <fullName evidence="4">Ribonuclease H-like domain-containing protein</fullName>
    </submittedName>
</protein>
<evidence type="ECO:0000256" key="1">
    <source>
        <dbReference type="SAM" id="MobiDB-lite"/>
    </source>
</evidence>
<organism evidence="4 5">
    <name type="scientific">Tanacetum coccineum</name>
    <dbReference type="NCBI Taxonomy" id="301880"/>
    <lineage>
        <taxon>Eukaryota</taxon>
        <taxon>Viridiplantae</taxon>
        <taxon>Streptophyta</taxon>
        <taxon>Embryophyta</taxon>
        <taxon>Tracheophyta</taxon>
        <taxon>Spermatophyta</taxon>
        <taxon>Magnoliopsida</taxon>
        <taxon>eudicotyledons</taxon>
        <taxon>Gunneridae</taxon>
        <taxon>Pentapetalae</taxon>
        <taxon>asterids</taxon>
        <taxon>campanulids</taxon>
        <taxon>Asterales</taxon>
        <taxon>Asteraceae</taxon>
        <taxon>Asteroideae</taxon>
        <taxon>Anthemideae</taxon>
        <taxon>Anthemidinae</taxon>
        <taxon>Tanacetum</taxon>
    </lineage>
</organism>
<dbReference type="EMBL" id="BQNB010020928">
    <property type="protein sequence ID" value="GJU01071.1"/>
    <property type="molecule type" value="Genomic_DNA"/>
</dbReference>
<dbReference type="InterPro" id="IPR025724">
    <property type="entry name" value="GAG-pre-integrase_dom"/>
</dbReference>
<evidence type="ECO:0000259" key="3">
    <source>
        <dbReference type="Pfam" id="PF13976"/>
    </source>
</evidence>
<dbReference type="PANTHER" id="PTHR11439">
    <property type="entry name" value="GAG-POL-RELATED RETROTRANSPOSON"/>
    <property type="match status" value="1"/>
</dbReference>
<feature type="compositionally biased region" description="Polar residues" evidence="1">
    <location>
        <begin position="1401"/>
        <end position="1416"/>
    </location>
</feature>
<accession>A0ABQ5IMU4</accession>
<proteinExistence type="predicted"/>
<name>A0ABQ5IMU4_9ASTR</name>
<feature type="compositionally biased region" description="Basic and acidic residues" evidence="1">
    <location>
        <begin position="1587"/>
        <end position="1608"/>
    </location>
</feature>
<dbReference type="InterPro" id="IPR013103">
    <property type="entry name" value="RVT_2"/>
</dbReference>
<evidence type="ECO:0000313" key="4">
    <source>
        <dbReference type="EMBL" id="GJU01071.1"/>
    </source>
</evidence>
<comment type="caution">
    <text evidence="4">The sequence shown here is derived from an EMBL/GenBank/DDBJ whole genome shotgun (WGS) entry which is preliminary data.</text>
</comment>
<dbReference type="Pfam" id="PF13976">
    <property type="entry name" value="gag_pre-integrs"/>
    <property type="match status" value="1"/>
</dbReference>
<reference evidence="4" key="2">
    <citation type="submission" date="2022-01" db="EMBL/GenBank/DDBJ databases">
        <authorList>
            <person name="Yamashiro T."/>
            <person name="Shiraishi A."/>
            <person name="Satake H."/>
            <person name="Nakayama K."/>
        </authorList>
    </citation>
    <scope>NUCLEOTIDE SEQUENCE</scope>
</reference>
<dbReference type="CDD" id="cd09272">
    <property type="entry name" value="RNase_HI_RT_Ty1"/>
    <property type="match status" value="1"/>
</dbReference>
<feature type="region of interest" description="Disordered" evidence="1">
    <location>
        <begin position="1574"/>
        <end position="1608"/>
    </location>
</feature>